<sequence>LRWDIKKNCVNKELQKSVAKTIAAFLNTKRGTLYIGVKDDCSINGIENDLNSLKSKSIDDFEQSLIQVIVNYLGTDIFDHIEIDYDKEEGKTICKVKIEKSKRPVYLKSKKGKYFYIAESEFLLLLI</sequence>
<dbReference type="Gene3D" id="3.30.950.30">
    <property type="entry name" value="Schlafen, AAA domain"/>
    <property type="match status" value="1"/>
</dbReference>
<reference evidence="2" key="1">
    <citation type="journal article" date="2014" name="Front. Microbiol.">
        <title>High frequency of phylogenetically diverse reductive dehalogenase-homologous genes in deep subseafloor sedimentary metagenomes.</title>
        <authorList>
            <person name="Kawai M."/>
            <person name="Futagami T."/>
            <person name="Toyoda A."/>
            <person name="Takaki Y."/>
            <person name="Nishi S."/>
            <person name="Hori S."/>
            <person name="Arai W."/>
            <person name="Tsubouchi T."/>
            <person name="Morono Y."/>
            <person name="Uchiyama I."/>
            <person name="Ito T."/>
            <person name="Fujiyama A."/>
            <person name="Inagaki F."/>
            <person name="Takami H."/>
        </authorList>
    </citation>
    <scope>NUCLEOTIDE SEQUENCE</scope>
    <source>
        <strain evidence="2">Expedition CK06-06</strain>
    </source>
</reference>
<feature type="domain" description="Schlafen AlbA-2" evidence="1">
    <location>
        <begin position="3"/>
        <end position="116"/>
    </location>
</feature>
<dbReference type="InterPro" id="IPR038461">
    <property type="entry name" value="Schlafen_AlbA_2_dom_sf"/>
</dbReference>
<comment type="caution">
    <text evidence="2">The sequence shown here is derived from an EMBL/GenBank/DDBJ whole genome shotgun (WGS) entry which is preliminary data.</text>
</comment>
<organism evidence="2">
    <name type="scientific">marine sediment metagenome</name>
    <dbReference type="NCBI Taxonomy" id="412755"/>
    <lineage>
        <taxon>unclassified sequences</taxon>
        <taxon>metagenomes</taxon>
        <taxon>ecological metagenomes</taxon>
    </lineage>
</organism>
<evidence type="ECO:0000313" key="2">
    <source>
        <dbReference type="EMBL" id="GAI56097.1"/>
    </source>
</evidence>
<protein>
    <recommendedName>
        <fullName evidence="1">Schlafen AlbA-2 domain-containing protein</fullName>
    </recommendedName>
</protein>
<evidence type="ECO:0000259" key="1">
    <source>
        <dbReference type="Pfam" id="PF04326"/>
    </source>
</evidence>
<proteinExistence type="predicted"/>
<gene>
    <name evidence="2" type="ORF">S06H3_61873</name>
</gene>
<accession>X1PII8</accession>
<dbReference type="InterPro" id="IPR007421">
    <property type="entry name" value="Schlafen_AlbA_2_dom"/>
</dbReference>
<dbReference type="Pfam" id="PF04326">
    <property type="entry name" value="SLFN_AlbA_2"/>
    <property type="match status" value="1"/>
</dbReference>
<dbReference type="PANTHER" id="PTHR30595">
    <property type="entry name" value="GLPR-RELATED TRANSCRIPTIONAL REPRESSOR"/>
    <property type="match status" value="1"/>
</dbReference>
<feature type="non-terminal residue" evidence="2">
    <location>
        <position position="1"/>
    </location>
</feature>
<dbReference type="AlphaFoldDB" id="X1PII8"/>
<name>X1PII8_9ZZZZ</name>
<dbReference type="PANTHER" id="PTHR30595:SF6">
    <property type="entry name" value="SCHLAFEN ALBA-2 DOMAIN-CONTAINING PROTEIN"/>
    <property type="match status" value="1"/>
</dbReference>
<dbReference type="EMBL" id="BARV01040660">
    <property type="protein sequence ID" value="GAI56097.1"/>
    <property type="molecule type" value="Genomic_DNA"/>
</dbReference>